<comment type="caution">
    <text evidence="2">The sequence shown here is derived from an EMBL/GenBank/DDBJ whole genome shotgun (WGS) entry which is preliminary data.</text>
</comment>
<name>A0ABV5MT60_9ACTN</name>
<proteinExistence type="predicted"/>
<feature type="transmembrane region" description="Helical" evidence="1">
    <location>
        <begin position="223"/>
        <end position="245"/>
    </location>
</feature>
<keyword evidence="3" id="KW-1185">Reference proteome</keyword>
<evidence type="ECO:0008006" key="4">
    <source>
        <dbReference type="Google" id="ProtNLM"/>
    </source>
</evidence>
<keyword evidence="1" id="KW-0472">Membrane</keyword>
<reference evidence="2 3" key="1">
    <citation type="submission" date="2024-09" db="EMBL/GenBank/DDBJ databases">
        <authorList>
            <person name="Sun Q."/>
            <person name="Mori K."/>
        </authorList>
    </citation>
    <scope>NUCLEOTIDE SEQUENCE [LARGE SCALE GENOMIC DNA]</scope>
    <source>
        <strain evidence="2 3">JCM 6917</strain>
    </source>
</reference>
<feature type="transmembrane region" description="Helical" evidence="1">
    <location>
        <begin position="176"/>
        <end position="194"/>
    </location>
</feature>
<protein>
    <recommendedName>
        <fullName evidence="4">ABC transporter permease</fullName>
    </recommendedName>
</protein>
<feature type="transmembrane region" description="Helical" evidence="1">
    <location>
        <begin position="573"/>
        <end position="597"/>
    </location>
</feature>
<feature type="transmembrane region" description="Helical" evidence="1">
    <location>
        <begin position="7"/>
        <end position="26"/>
    </location>
</feature>
<sequence>MVHKSIRLVHAVILVFSASLAFLLVMNMDEVTPLQANASVTVTSWNQREGAGQLREEIADFAVRNGITVAQLIPDLRDHKGRRHLYLVDGDPSVPGEAWLRDGYPDFSRAVSTEVHPFGRLTDHTLLGQYEVFSDPDKAVTLAAFLQSKGAVAAPNERWTVRTLSDGYGGSGFTDAWLMTGLLVVTLTGAGVLLSTRAYGVGRLQGLSGGQLLMRDLRQTARFWALTAAAVSVTAIVGLTVFNGLAGFARYALAVLVIAAPLLLATLAAHALTLWLTFRVGVLAAVKGELPGRTASFAAYAIRVPVLALALMLLSQAMTAAADLNDRERSYDAYAKLGQTSILTEGNAYTEEDQEKSERVLGPWLRKEDRAGHVIVASRSPLASDSPGGAGREVLIVNEAFLDAQHVLDAQGQRFSAGRVRQGSAKEPPVRVLVPKSFGEERESIVRSVVKMPIRQTDAGTTPRFESELVADSQKVFAYTPEGSGPVTPGSWSLEASFVQNPIIVVFPSRLGLLSDLSYTAFATQGGVLFPDPSHVQAARDANPALARQIVAVTPVAEQVAQQMRTLYGEFRLMVFSAVAGAAVLVITGLGACMTHARRNAQNIFARHVTGWRFTTTHRVLLGVETAAVAALLAWGPFQVWRDNRELDEFARLGIPAPFPPSEMSGAEWAAAGSLAVLCLGSVLWSLAVFHRRIVKEGASEA</sequence>
<gene>
    <name evidence="2" type="ORF">ACFF45_00115</name>
</gene>
<accession>A0ABV5MT60</accession>
<feature type="transmembrane region" description="Helical" evidence="1">
    <location>
        <begin position="251"/>
        <end position="276"/>
    </location>
</feature>
<evidence type="ECO:0000256" key="1">
    <source>
        <dbReference type="SAM" id="Phobius"/>
    </source>
</evidence>
<keyword evidence="1" id="KW-1133">Transmembrane helix</keyword>
<organism evidence="2 3">
    <name type="scientific">Streptomyces cinereospinus</name>
    <dbReference type="NCBI Taxonomy" id="285561"/>
    <lineage>
        <taxon>Bacteria</taxon>
        <taxon>Bacillati</taxon>
        <taxon>Actinomycetota</taxon>
        <taxon>Actinomycetes</taxon>
        <taxon>Kitasatosporales</taxon>
        <taxon>Streptomycetaceae</taxon>
        <taxon>Streptomyces</taxon>
    </lineage>
</organism>
<keyword evidence="1" id="KW-0812">Transmembrane</keyword>
<dbReference type="EMBL" id="JBHMCY010000001">
    <property type="protein sequence ID" value="MFB9461179.1"/>
    <property type="molecule type" value="Genomic_DNA"/>
</dbReference>
<evidence type="ECO:0000313" key="3">
    <source>
        <dbReference type="Proteomes" id="UP001589709"/>
    </source>
</evidence>
<feature type="transmembrane region" description="Helical" evidence="1">
    <location>
        <begin position="618"/>
        <end position="638"/>
    </location>
</feature>
<feature type="transmembrane region" description="Helical" evidence="1">
    <location>
        <begin position="297"/>
        <end position="318"/>
    </location>
</feature>
<feature type="transmembrane region" description="Helical" evidence="1">
    <location>
        <begin position="669"/>
        <end position="690"/>
    </location>
</feature>
<dbReference type="RefSeq" id="WP_381340123.1">
    <property type="nucleotide sequence ID" value="NZ_JBHMCY010000001.1"/>
</dbReference>
<dbReference type="Proteomes" id="UP001589709">
    <property type="component" value="Unassembled WGS sequence"/>
</dbReference>
<evidence type="ECO:0000313" key="2">
    <source>
        <dbReference type="EMBL" id="MFB9461179.1"/>
    </source>
</evidence>